<protein>
    <submittedName>
        <fullName evidence="1">Uncharacterized protein</fullName>
    </submittedName>
</protein>
<accession>A0A1V0GNR4</accession>
<dbReference type="Proteomes" id="UP000191257">
    <property type="component" value="Chromosome"/>
</dbReference>
<sequence>MTDQNNAPERIWLTDSEAELFGCYDHDFNGEGHISYTLTDRAAPEGQVDREQVVQLCLKIAADRRAQAAGDATVDQKRRSLAGAIQAEIIAEQVRALTPPPAAPTDNTALVDVMEEALKRCLRIFEHHGIGGGLADDIRQILAAFASREAPPAAQEPVAWQGPGEKPHEYSPDYMAMGDCRICGHDYEAHHPSPPACQQEAVTVAEEQSALAAAPAEIKRLKRELEITHNSRNELAETWKDRAIKAEAERDEARILASDRLTVISIAAKERDEARSMLADAERDMRQRAADVCAGYANDEKLKPAKGWSDDEVKHWETGGVDHLLAAMDAIFALPLKHADREGGV</sequence>
<evidence type="ECO:0000313" key="1">
    <source>
        <dbReference type="EMBL" id="ARC35497.1"/>
    </source>
</evidence>
<dbReference type="EMBL" id="CP020442">
    <property type="protein sequence ID" value="ARC35497.1"/>
    <property type="molecule type" value="Genomic_DNA"/>
</dbReference>
<name>A0A1V0GNR4_9RHOB</name>
<keyword evidence="2" id="KW-1185">Reference proteome</keyword>
<reference evidence="1" key="1">
    <citation type="submission" date="2017-12" db="EMBL/GenBank/DDBJ databases">
        <title>FDA dAtabase for Regulatory Grade micrObial Sequences (FDA-ARGOS): Supporting development and validation of Infectious Disease Dx tests.</title>
        <authorList>
            <person name="Campos J."/>
            <person name="Goldberg B."/>
            <person name="Tallon L."/>
            <person name="Sadzewicz L."/>
            <person name="Sengamalay N."/>
            <person name="Ott S."/>
            <person name="Godinez A."/>
            <person name="Nagaraj S."/>
            <person name="Vyas G."/>
            <person name="Aluvathingal J."/>
            <person name="Nadendla S."/>
            <person name="Geyer C."/>
            <person name="Nandy P."/>
            <person name="Hobson J."/>
            <person name="Sichtig H."/>
        </authorList>
    </citation>
    <scope>NUCLEOTIDE SEQUENCE</scope>
    <source>
        <strain evidence="1">FDAARGOS_252</strain>
    </source>
</reference>
<gene>
    <name evidence="1" type="ORF">A6J80_03080</name>
</gene>
<dbReference type="RefSeq" id="WP_080620449.1">
    <property type="nucleotide sequence ID" value="NZ_CAWMZI010000001.1"/>
</dbReference>
<proteinExistence type="predicted"/>
<dbReference type="KEGG" id="pye:A6J80_03080"/>
<dbReference type="STRING" id="147645.A6J80_03080"/>
<dbReference type="AlphaFoldDB" id="A0A1V0GNR4"/>
<organism evidence="1 2">
    <name type="scientific">Paracoccus yeei</name>
    <dbReference type="NCBI Taxonomy" id="147645"/>
    <lineage>
        <taxon>Bacteria</taxon>
        <taxon>Pseudomonadati</taxon>
        <taxon>Pseudomonadota</taxon>
        <taxon>Alphaproteobacteria</taxon>
        <taxon>Rhodobacterales</taxon>
        <taxon>Paracoccaceae</taxon>
        <taxon>Paracoccus</taxon>
    </lineage>
</organism>
<evidence type="ECO:0000313" key="2">
    <source>
        <dbReference type="Proteomes" id="UP000191257"/>
    </source>
</evidence>